<name>A0A084H2H3_METID</name>
<evidence type="ECO:0000313" key="5">
    <source>
        <dbReference type="Proteomes" id="UP000028549"/>
    </source>
</evidence>
<gene>
    <name evidence="4" type="ORF">GS18_0202170</name>
</gene>
<dbReference type="OrthoDB" id="9770965at2"/>
<feature type="short sequence motif" description="DGA/G" evidence="2">
    <location>
        <begin position="184"/>
        <end position="186"/>
    </location>
</feature>
<dbReference type="PROSITE" id="PS51635">
    <property type="entry name" value="PNPLA"/>
    <property type="match status" value="1"/>
</dbReference>
<feature type="domain" description="PNPLA" evidence="3">
    <location>
        <begin position="5"/>
        <end position="197"/>
    </location>
</feature>
<keyword evidence="2" id="KW-0442">Lipid degradation</keyword>
<organism evidence="4 5">
    <name type="scientific">Metabacillus indicus</name>
    <name type="common">Bacillus indicus</name>
    <dbReference type="NCBI Taxonomy" id="246786"/>
    <lineage>
        <taxon>Bacteria</taxon>
        <taxon>Bacillati</taxon>
        <taxon>Bacillota</taxon>
        <taxon>Bacilli</taxon>
        <taxon>Bacillales</taxon>
        <taxon>Bacillaceae</taxon>
        <taxon>Metabacillus</taxon>
    </lineage>
</organism>
<keyword evidence="2" id="KW-0378">Hydrolase</keyword>
<evidence type="ECO:0000256" key="1">
    <source>
        <dbReference type="ARBA" id="ARBA00023098"/>
    </source>
</evidence>
<evidence type="ECO:0000259" key="3">
    <source>
        <dbReference type="PROSITE" id="PS51635"/>
    </source>
</evidence>
<dbReference type="GO" id="GO:0016787">
    <property type="term" value="F:hydrolase activity"/>
    <property type="evidence" value="ECO:0007669"/>
    <property type="project" value="UniProtKB-UniRule"/>
</dbReference>
<dbReference type="SUPFAM" id="SSF52151">
    <property type="entry name" value="FabD/lysophospholipase-like"/>
    <property type="match status" value="1"/>
</dbReference>
<evidence type="ECO:0000256" key="2">
    <source>
        <dbReference type="PROSITE-ProRule" id="PRU01161"/>
    </source>
</evidence>
<proteinExistence type="predicted"/>
<dbReference type="PANTHER" id="PTHR46394:SF1">
    <property type="entry name" value="PNPLA DOMAIN-CONTAINING PROTEIN"/>
    <property type="match status" value="1"/>
</dbReference>
<dbReference type="InterPro" id="IPR016035">
    <property type="entry name" value="Acyl_Trfase/lysoPLipase"/>
</dbReference>
<dbReference type="Proteomes" id="UP000028549">
    <property type="component" value="Unassembled WGS sequence"/>
</dbReference>
<dbReference type="Gene3D" id="3.40.1090.10">
    <property type="entry name" value="Cytosolic phospholipase A2 catalytic domain"/>
    <property type="match status" value="2"/>
</dbReference>
<dbReference type="Pfam" id="PF01734">
    <property type="entry name" value="Patatin"/>
    <property type="match status" value="1"/>
</dbReference>
<keyword evidence="5" id="KW-1185">Reference proteome</keyword>
<feature type="active site" description="Proton acceptor" evidence="2">
    <location>
        <position position="184"/>
    </location>
</feature>
<feature type="short sequence motif" description="GXGXXG" evidence="2">
    <location>
        <begin position="9"/>
        <end position="14"/>
    </location>
</feature>
<dbReference type="RefSeq" id="WP_029565377.1">
    <property type="nucleotide sequence ID" value="NZ_JNVC02000001.1"/>
</dbReference>
<dbReference type="AlphaFoldDB" id="A0A084H2H3"/>
<feature type="active site" description="Nucleophile" evidence="2">
    <location>
        <position position="38"/>
    </location>
</feature>
<dbReference type="STRING" id="246786.GS18_0202170"/>
<evidence type="ECO:0000313" key="4">
    <source>
        <dbReference type="EMBL" id="KEZ53785.1"/>
    </source>
</evidence>
<protein>
    <submittedName>
        <fullName evidence="4">Phospholipase</fullName>
    </submittedName>
</protein>
<keyword evidence="1 2" id="KW-0443">Lipid metabolism</keyword>
<dbReference type="InterPro" id="IPR052580">
    <property type="entry name" value="Lipid_Hydrolase"/>
</dbReference>
<dbReference type="CDD" id="cd07207">
    <property type="entry name" value="Pat_ExoU_VipD_like"/>
    <property type="match status" value="1"/>
</dbReference>
<feature type="short sequence motif" description="GXSXG" evidence="2">
    <location>
        <begin position="36"/>
        <end position="40"/>
    </location>
</feature>
<dbReference type="EMBL" id="JNVC02000001">
    <property type="protein sequence ID" value="KEZ53785.1"/>
    <property type="molecule type" value="Genomic_DNA"/>
</dbReference>
<dbReference type="InterPro" id="IPR002641">
    <property type="entry name" value="PNPLA_dom"/>
</dbReference>
<sequence>MKADGVFEGGGVRGIAFTGAIQAMEEEKIEWERLAGTSAGAVIAALLAAGYKSYEIREHLIELDFTKFRGRTFLNYIPIIGGLLQLMIHLGFYKNSYLEEWIDGLLSAKGIRTFADLPQDKLKIIASDVSNGEILILPDDLPKYKMKPSDLKVSKAVMMSASIPYFFRPVKWKSSSQFTSYILDGGLLSNFPIWLFDSKEEPRFPTFGFRFIKEEITAGAVIPTPVHLFKNMFKTMLQAHDLRHLTEETRERTVQIPTGGITATDFDLNKDEIEFLYQSGYSSAQQFLKSFDFQKYKEIRKKTKNAAGL</sequence>
<accession>A0A084H2H3</accession>
<dbReference type="GO" id="GO:0016042">
    <property type="term" value="P:lipid catabolic process"/>
    <property type="evidence" value="ECO:0007669"/>
    <property type="project" value="UniProtKB-UniRule"/>
</dbReference>
<reference evidence="4 5" key="1">
    <citation type="journal article" date="2005" name="Int. J. Syst. Evol. Microbiol.">
        <title>Bacillus cibi sp. nov., isolated from jeotgal, a traditional Korean fermented seafood.</title>
        <authorList>
            <person name="Yoon J.H."/>
            <person name="Lee C.H."/>
            <person name="Oh T.K."/>
        </authorList>
    </citation>
    <scope>NUCLEOTIDE SEQUENCE [LARGE SCALE GENOMIC DNA]</scope>
    <source>
        <strain evidence="4 5">DSM 16189</strain>
    </source>
</reference>
<comment type="caution">
    <text evidence="4">The sequence shown here is derived from an EMBL/GenBank/DDBJ whole genome shotgun (WGS) entry which is preliminary data.</text>
</comment>
<dbReference type="PANTHER" id="PTHR46394">
    <property type="entry name" value="ANNEXIN"/>
    <property type="match status" value="1"/>
</dbReference>